<proteinExistence type="predicted"/>
<gene>
    <name evidence="1" type="ORF">OCBIM_22033263mg</name>
</gene>
<dbReference type="AlphaFoldDB" id="A0A0L8GHS5"/>
<accession>A0A0L8GHS5</accession>
<protein>
    <submittedName>
        <fullName evidence="1">Uncharacterized protein</fullName>
    </submittedName>
</protein>
<name>A0A0L8GHS5_OCTBM</name>
<evidence type="ECO:0000313" key="1">
    <source>
        <dbReference type="EMBL" id="KOF76546.1"/>
    </source>
</evidence>
<sequence>MCASFCVCYTRSEVLHHSHTFEDTIGKSARPIEKPAPNMDYWRMMLTGTRHWRRQQSTQHQGNCTSYFLSGW</sequence>
<dbReference type="EMBL" id="KQ421758">
    <property type="protein sequence ID" value="KOF76546.1"/>
    <property type="molecule type" value="Genomic_DNA"/>
</dbReference>
<organism evidence="1">
    <name type="scientific">Octopus bimaculoides</name>
    <name type="common">California two-spotted octopus</name>
    <dbReference type="NCBI Taxonomy" id="37653"/>
    <lineage>
        <taxon>Eukaryota</taxon>
        <taxon>Metazoa</taxon>
        <taxon>Spiralia</taxon>
        <taxon>Lophotrochozoa</taxon>
        <taxon>Mollusca</taxon>
        <taxon>Cephalopoda</taxon>
        <taxon>Coleoidea</taxon>
        <taxon>Octopodiformes</taxon>
        <taxon>Octopoda</taxon>
        <taxon>Incirrata</taxon>
        <taxon>Octopodidae</taxon>
        <taxon>Octopus</taxon>
    </lineage>
</organism>
<reference evidence="1" key="1">
    <citation type="submission" date="2015-07" db="EMBL/GenBank/DDBJ databases">
        <title>MeaNS - Measles Nucleotide Surveillance Program.</title>
        <authorList>
            <person name="Tran T."/>
            <person name="Druce J."/>
        </authorList>
    </citation>
    <scope>NUCLEOTIDE SEQUENCE</scope>
    <source>
        <strain evidence="1">UCB-OBI-ISO-001</strain>
        <tissue evidence="1">Gonad</tissue>
    </source>
</reference>